<dbReference type="InterPro" id="IPR014284">
    <property type="entry name" value="RNA_pol_sigma-70_dom"/>
</dbReference>
<evidence type="ECO:0000256" key="4">
    <source>
        <dbReference type="ARBA" id="ARBA00023163"/>
    </source>
</evidence>
<evidence type="ECO:0000313" key="7">
    <source>
        <dbReference type="EMBL" id="MFC3052131.1"/>
    </source>
</evidence>
<evidence type="ECO:0000256" key="3">
    <source>
        <dbReference type="ARBA" id="ARBA00023082"/>
    </source>
</evidence>
<keyword evidence="4" id="KW-0804">Transcription</keyword>
<feature type="domain" description="RNA polymerase sigma-70 region 2" evidence="5">
    <location>
        <begin position="8"/>
        <end position="70"/>
    </location>
</feature>
<dbReference type="SUPFAM" id="SSF88946">
    <property type="entry name" value="Sigma2 domain of RNA polymerase sigma factors"/>
    <property type="match status" value="1"/>
</dbReference>
<dbReference type="InterPro" id="IPR036388">
    <property type="entry name" value="WH-like_DNA-bd_sf"/>
</dbReference>
<evidence type="ECO:0000313" key="8">
    <source>
        <dbReference type="Proteomes" id="UP001595444"/>
    </source>
</evidence>
<organism evidence="7 8">
    <name type="scientific">Kordiimonas pumila</name>
    <dbReference type="NCBI Taxonomy" id="2161677"/>
    <lineage>
        <taxon>Bacteria</taxon>
        <taxon>Pseudomonadati</taxon>
        <taxon>Pseudomonadota</taxon>
        <taxon>Alphaproteobacteria</taxon>
        <taxon>Kordiimonadales</taxon>
        <taxon>Kordiimonadaceae</taxon>
        <taxon>Kordiimonas</taxon>
    </lineage>
</organism>
<evidence type="ECO:0000256" key="1">
    <source>
        <dbReference type="ARBA" id="ARBA00010641"/>
    </source>
</evidence>
<dbReference type="EMBL" id="JBHRSL010000010">
    <property type="protein sequence ID" value="MFC3052131.1"/>
    <property type="molecule type" value="Genomic_DNA"/>
</dbReference>
<dbReference type="SUPFAM" id="SSF88659">
    <property type="entry name" value="Sigma3 and sigma4 domains of RNA polymerase sigma factors"/>
    <property type="match status" value="1"/>
</dbReference>
<dbReference type="InterPro" id="IPR013325">
    <property type="entry name" value="RNA_pol_sigma_r2"/>
</dbReference>
<comment type="caution">
    <text evidence="7">The sequence shown here is derived from an EMBL/GenBank/DDBJ whole genome shotgun (WGS) entry which is preliminary data.</text>
</comment>
<gene>
    <name evidence="7" type="ORF">ACFOKA_09470</name>
</gene>
<proteinExistence type="inferred from homology"/>
<dbReference type="Proteomes" id="UP001595444">
    <property type="component" value="Unassembled WGS sequence"/>
</dbReference>
<dbReference type="InterPro" id="IPR007627">
    <property type="entry name" value="RNA_pol_sigma70_r2"/>
</dbReference>
<dbReference type="PANTHER" id="PTHR43133:SF63">
    <property type="entry name" value="RNA POLYMERASE SIGMA FACTOR FECI-RELATED"/>
    <property type="match status" value="1"/>
</dbReference>
<dbReference type="InterPro" id="IPR039425">
    <property type="entry name" value="RNA_pol_sigma-70-like"/>
</dbReference>
<name>A0ABV7D4X4_9PROT</name>
<evidence type="ECO:0000259" key="5">
    <source>
        <dbReference type="Pfam" id="PF04542"/>
    </source>
</evidence>
<dbReference type="PANTHER" id="PTHR43133">
    <property type="entry name" value="RNA POLYMERASE ECF-TYPE SIGMA FACTO"/>
    <property type="match status" value="1"/>
</dbReference>
<dbReference type="Gene3D" id="1.10.1740.10">
    <property type="match status" value="1"/>
</dbReference>
<dbReference type="NCBIfam" id="TIGR02937">
    <property type="entry name" value="sigma70-ECF"/>
    <property type="match status" value="1"/>
</dbReference>
<keyword evidence="3" id="KW-0731">Sigma factor</keyword>
<dbReference type="Gene3D" id="1.10.10.10">
    <property type="entry name" value="Winged helix-like DNA-binding domain superfamily/Winged helix DNA-binding domain"/>
    <property type="match status" value="1"/>
</dbReference>
<dbReference type="InterPro" id="IPR013324">
    <property type="entry name" value="RNA_pol_sigma_r3/r4-like"/>
</dbReference>
<dbReference type="InterPro" id="IPR013249">
    <property type="entry name" value="RNA_pol_sigma70_r4_t2"/>
</dbReference>
<keyword evidence="2" id="KW-0805">Transcription regulation</keyword>
<dbReference type="RefSeq" id="WP_194214182.1">
    <property type="nucleotide sequence ID" value="NZ_CP061205.1"/>
</dbReference>
<dbReference type="Pfam" id="PF04542">
    <property type="entry name" value="Sigma70_r2"/>
    <property type="match status" value="1"/>
</dbReference>
<protein>
    <submittedName>
        <fullName evidence="7">RNA polymerase sigma factor</fullName>
    </submittedName>
</protein>
<accession>A0ABV7D4X4</accession>
<comment type="similarity">
    <text evidence="1">Belongs to the sigma-70 factor family. ECF subfamily.</text>
</comment>
<feature type="domain" description="RNA polymerase sigma factor 70 region 4 type 2" evidence="6">
    <location>
        <begin position="108"/>
        <end position="157"/>
    </location>
</feature>
<sequence length="211" mass="24022">MSKIYKAFQANEKAIKRVFARYFRTSEDIEDLAQETFIKCFAAEARHDINDARSFLFRAAKNLAYSERKKMFRLTTDYVEDAGGADTIVDEMELSPEKRLDSQRKLALLVEAVASLPDEYREAFLMRKMENLKLSQIATRTNVTVRTAQNRVASALDMCDAHLRRRGYSPEEFGRMPELKGLQGVSPIGIKNADGKPPLYVVDNEGVNKDD</sequence>
<evidence type="ECO:0000259" key="6">
    <source>
        <dbReference type="Pfam" id="PF08281"/>
    </source>
</evidence>
<keyword evidence="8" id="KW-1185">Reference proteome</keyword>
<evidence type="ECO:0000256" key="2">
    <source>
        <dbReference type="ARBA" id="ARBA00023015"/>
    </source>
</evidence>
<dbReference type="Pfam" id="PF08281">
    <property type="entry name" value="Sigma70_r4_2"/>
    <property type="match status" value="1"/>
</dbReference>
<reference evidence="8" key="1">
    <citation type="journal article" date="2019" name="Int. J. Syst. Evol. Microbiol.">
        <title>The Global Catalogue of Microorganisms (GCM) 10K type strain sequencing project: providing services to taxonomists for standard genome sequencing and annotation.</title>
        <authorList>
            <consortium name="The Broad Institute Genomics Platform"/>
            <consortium name="The Broad Institute Genome Sequencing Center for Infectious Disease"/>
            <person name="Wu L."/>
            <person name="Ma J."/>
        </authorList>
    </citation>
    <scope>NUCLEOTIDE SEQUENCE [LARGE SCALE GENOMIC DNA]</scope>
    <source>
        <strain evidence="8">KCTC 62164</strain>
    </source>
</reference>